<dbReference type="Proteomes" id="UP000195667">
    <property type="component" value="Unassembled WGS sequence"/>
</dbReference>
<dbReference type="Gene3D" id="2.30.110.10">
    <property type="entry name" value="Electron Transport, Fmn-binding Protein, Chain A"/>
    <property type="match status" value="1"/>
</dbReference>
<dbReference type="Pfam" id="PF01243">
    <property type="entry name" value="PNPOx_N"/>
    <property type="match status" value="1"/>
</dbReference>
<gene>
    <name evidence="2" type="ORF">CRENPOLYSF1_470026</name>
</gene>
<organism evidence="2 3">
    <name type="scientific">Crenothrix polyspora</name>
    <dbReference type="NCBI Taxonomy" id="360316"/>
    <lineage>
        <taxon>Bacteria</taxon>
        <taxon>Pseudomonadati</taxon>
        <taxon>Pseudomonadota</taxon>
        <taxon>Gammaproteobacteria</taxon>
        <taxon>Methylococcales</taxon>
        <taxon>Crenotrichaceae</taxon>
        <taxon>Crenothrix</taxon>
    </lineage>
</organism>
<accession>A0A1R4HC28</accession>
<dbReference type="RefSeq" id="WP_087143983.1">
    <property type="nucleotide sequence ID" value="NZ_FUKI01000123.1"/>
</dbReference>
<dbReference type="PANTHER" id="PTHR42815:SF2">
    <property type="entry name" value="FAD-BINDING, PUTATIVE (AFU_ORTHOLOGUE AFUA_6G07600)-RELATED"/>
    <property type="match status" value="1"/>
</dbReference>
<dbReference type="AlphaFoldDB" id="A0A1R4HC28"/>
<dbReference type="InterPro" id="IPR012349">
    <property type="entry name" value="Split_barrel_FMN-bd"/>
</dbReference>
<dbReference type="EMBL" id="FUKI01000123">
    <property type="protein sequence ID" value="SJM93726.1"/>
    <property type="molecule type" value="Genomic_DNA"/>
</dbReference>
<dbReference type="InterPro" id="IPR011576">
    <property type="entry name" value="Pyridox_Oxase_N"/>
</dbReference>
<evidence type="ECO:0000259" key="1">
    <source>
        <dbReference type="Pfam" id="PF01243"/>
    </source>
</evidence>
<name>A0A1R4HC28_9GAMM</name>
<evidence type="ECO:0000313" key="2">
    <source>
        <dbReference type="EMBL" id="SJM93726.1"/>
    </source>
</evidence>
<proteinExistence type="predicted"/>
<protein>
    <recommendedName>
        <fullName evidence="1">Pyridoxamine 5'-phosphate oxidase N-terminal domain-containing protein</fullName>
    </recommendedName>
</protein>
<feature type="domain" description="Pyridoxamine 5'-phosphate oxidase N-terminal" evidence="1">
    <location>
        <begin position="35"/>
        <end position="138"/>
    </location>
</feature>
<reference evidence="3" key="1">
    <citation type="submission" date="2017-02" db="EMBL/GenBank/DDBJ databases">
        <authorList>
            <person name="Daims H."/>
        </authorList>
    </citation>
    <scope>NUCLEOTIDE SEQUENCE [LARGE SCALE GENOMIC DNA]</scope>
</reference>
<evidence type="ECO:0000313" key="3">
    <source>
        <dbReference type="Proteomes" id="UP000195667"/>
    </source>
</evidence>
<dbReference type="SUPFAM" id="SSF50475">
    <property type="entry name" value="FMN-binding split barrel"/>
    <property type="match status" value="1"/>
</dbReference>
<dbReference type="OrthoDB" id="9796486at2"/>
<sequence>MSDIYHNGHRQLQDQFDSRKLADRLDQIIVHDEITQTEREFITSRDMFFISTVDDQGRPTVSYKGGDSGFIRVIDSKTIAFPDYDGNGMFLTAGNIAKNHEVGLLFMDFENPQRLRLHGTASVVIDDPLLSEYAEARYIIRVSVRNLFINCPRYIHRYKKIEQSEYLPKHGCVSPVPEWKKLDIVQDVLPKNV</sequence>
<keyword evidence="3" id="KW-1185">Reference proteome</keyword>
<dbReference type="PANTHER" id="PTHR42815">
    <property type="entry name" value="FAD-BINDING, PUTATIVE (AFU_ORTHOLOGUE AFUA_6G07600)-RELATED"/>
    <property type="match status" value="1"/>
</dbReference>